<evidence type="ECO:0000313" key="2">
    <source>
        <dbReference type="Proteomes" id="UP000095283"/>
    </source>
</evidence>
<feature type="transmembrane region" description="Helical" evidence="1">
    <location>
        <begin position="83"/>
        <end position="101"/>
    </location>
</feature>
<proteinExistence type="predicted"/>
<evidence type="ECO:0000313" key="3">
    <source>
        <dbReference type="WBParaSite" id="Hba_09626"/>
    </source>
</evidence>
<keyword evidence="1" id="KW-0812">Transmembrane</keyword>
<keyword evidence="1" id="KW-1133">Transmembrane helix</keyword>
<keyword evidence="2" id="KW-1185">Reference proteome</keyword>
<dbReference type="WBParaSite" id="Hba_09626">
    <property type="protein sequence ID" value="Hba_09626"/>
    <property type="gene ID" value="Hba_09626"/>
</dbReference>
<organism evidence="2 3">
    <name type="scientific">Heterorhabditis bacteriophora</name>
    <name type="common">Entomopathogenic nematode worm</name>
    <dbReference type="NCBI Taxonomy" id="37862"/>
    <lineage>
        <taxon>Eukaryota</taxon>
        <taxon>Metazoa</taxon>
        <taxon>Ecdysozoa</taxon>
        <taxon>Nematoda</taxon>
        <taxon>Chromadorea</taxon>
        <taxon>Rhabditida</taxon>
        <taxon>Rhabditina</taxon>
        <taxon>Rhabditomorpha</taxon>
        <taxon>Strongyloidea</taxon>
        <taxon>Heterorhabditidae</taxon>
        <taxon>Heterorhabditis</taxon>
    </lineage>
</organism>
<reference evidence="3" key="1">
    <citation type="submission" date="2016-11" db="UniProtKB">
        <authorList>
            <consortium name="WormBaseParasite"/>
        </authorList>
    </citation>
    <scope>IDENTIFICATION</scope>
</reference>
<keyword evidence="1" id="KW-0472">Membrane</keyword>
<dbReference type="Gene3D" id="3.40.50.2300">
    <property type="match status" value="1"/>
</dbReference>
<dbReference type="Proteomes" id="UP000095283">
    <property type="component" value="Unplaced"/>
</dbReference>
<feature type="transmembrane region" description="Helical" evidence="1">
    <location>
        <begin position="42"/>
        <end position="63"/>
    </location>
</feature>
<sequence length="177" mass="20252">MFCISFIETSCLTKLVIAYAFEEVFHARKITVIKKVIHSCKFLKVLNIFIIVHCTAISNSLYYEFRYGHPILNQLEQNIIFNRMFSFIHIIPSFSVIVCLFSNTRDSSREFLTAANLQGMNVNEFAYILPCFISHMPSIDGGKDVSPWIGPDGTMQQKVKDQYANSVIVSIYSILMT</sequence>
<accession>A0A1I7WWU1</accession>
<evidence type="ECO:0000256" key="1">
    <source>
        <dbReference type="SAM" id="Phobius"/>
    </source>
</evidence>
<protein>
    <submittedName>
        <fullName evidence="3">Ion_trans domain-containing protein</fullName>
    </submittedName>
</protein>
<name>A0A1I7WWU1_HETBA</name>
<dbReference type="AlphaFoldDB" id="A0A1I7WWU1"/>